<evidence type="ECO:0000256" key="1">
    <source>
        <dbReference type="ARBA" id="ARBA00004123"/>
    </source>
</evidence>
<sequence>MEEAGDDSARSKGTKEEKEEEKDEARPSLFPLFPVAESSKQDVSSSSQWLCNSSFAADLATIHATATAVQYDAAVDEVDGLAEEGAVPRKQPAYELLESSSSDSEDAKRPKKKKKTSRREKYKEREVESGVSRKSRVEVWAHSDVKSAKEYYFDTRGDRDNLAFGCLYRMDVARYRLSNQSNARPYFQVDGQWRQRDLAADLDGDGNTLEGKLRETGRYYSAKYVALERHKGFKHLRISAMKEPAAMSELFIPFGQAGSSERQVNTETEESWEDEVLRKTKEFNKMSREFPHDEKVWLAFSEFQDMVAAKQPQKAARLQTLEKKISILEKAVELNPDHEDLLLCLLKACQSRDNIDALVERWEKVLMQHSGSCKLWKEFMQFCQGDFSRFKVSHMRKLYAYGIQALSAVCTKLLRQANQSSREQKPDPMLVQQELGLIDMFVSLCRFEWQSGHKELATGLFQAAIEYNLFFPSLLLTDQSKQRLFEHFWNSHGARIGEDGALGWSRWLQKEEEARQEIFAAESLQDNGEGGWTGWSEPLRKTVIANEEYLSREVNTEHEKIGEEELEGEMKQEEDVETLLKKLGISVDAEPDSEVKDPLMWTRWSEEETRRDAEQWMPVRQNSGSSTADGSPAAEGDEQLSRVILFEDVSEYLFSLCSEEARFFLLSQFIEFFGGRVFRLCTNNPSWTENNLSWEIFPDSILEELSKVHEALCQKRKSCSNLSLDSLLGSSRNLSSQTKIMKFLRNTILLCLNVFPRNYILEEALLTVEELFATKMKSTTTSVTPSRSLAKSLLKSDRQDILLCGVYARVEAAHSNLDLARKVFDMALASVEGLPMVLRARQGFREQIKSVSTAWTHGEINDQTIALICAACLFEDLTTGWGAGLAIFEEAFSKVLPERRRGSSEMESLFNHYIQMLQKNIKQIKFSKAWDSIVKGLQLYPYSPHMYATFIRIGYSYIVPNKLRQILDEYCSRKPSLIVWLFALSFELEKSGSYHRVHALLERALADDKLQKSVVLWRCYLAFEINLGNLTAARRIFFRAVHACPWSKKLWLDGFLKLHTVLSAKELSDLQEVMRDKELHLRTDIYEILLQDEINL</sequence>
<dbReference type="EMBL" id="JAINDJ010000002">
    <property type="protein sequence ID" value="KAG9457645.1"/>
    <property type="molecule type" value="Genomic_DNA"/>
</dbReference>
<comment type="subcellular location">
    <subcellularLocation>
        <location evidence="1">Nucleus</location>
    </subcellularLocation>
</comment>
<dbReference type="SMART" id="SM00386">
    <property type="entry name" value="HAT"/>
    <property type="match status" value="5"/>
</dbReference>
<dbReference type="Pfam" id="PF08424">
    <property type="entry name" value="NRDE-2"/>
    <property type="match status" value="1"/>
</dbReference>
<feature type="compositionally biased region" description="Basic and acidic residues" evidence="4">
    <location>
        <begin position="7"/>
        <end position="17"/>
    </location>
</feature>
<accession>A0AAV7FBU7</accession>
<feature type="region of interest" description="Disordered" evidence="4">
    <location>
        <begin position="85"/>
        <end position="128"/>
    </location>
</feature>
<feature type="region of interest" description="Disordered" evidence="4">
    <location>
        <begin position="610"/>
        <end position="634"/>
    </location>
</feature>
<dbReference type="GO" id="GO:0006396">
    <property type="term" value="P:RNA processing"/>
    <property type="evidence" value="ECO:0007669"/>
    <property type="project" value="InterPro"/>
</dbReference>
<comment type="caution">
    <text evidence="5">The sequence shown here is derived from an EMBL/GenBank/DDBJ whole genome shotgun (WGS) entry which is preliminary data.</text>
</comment>
<dbReference type="Proteomes" id="UP000825729">
    <property type="component" value="Unassembled WGS sequence"/>
</dbReference>
<dbReference type="InterPro" id="IPR013633">
    <property type="entry name" value="NRDE-2"/>
</dbReference>
<name>A0AAV7FBU7_ARIFI</name>
<evidence type="ECO:0000256" key="2">
    <source>
        <dbReference type="ARBA" id="ARBA00009265"/>
    </source>
</evidence>
<feature type="compositionally biased region" description="Basic and acidic residues" evidence="4">
    <location>
        <begin position="119"/>
        <end position="128"/>
    </location>
</feature>
<dbReference type="Gene3D" id="1.25.40.10">
    <property type="entry name" value="Tetratricopeptide repeat domain"/>
    <property type="match status" value="2"/>
</dbReference>
<dbReference type="SUPFAM" id="SSF48452">
    <property type="entry name" value="TPR-like"/>
    <property type="match status" value="1"/>
</dbReference>
<evidence type="ECO:0000313" key="5">
    <source>
        <dbReference type="EMBL" id="KAG9457645.1"/>
    </source>
</evidence>
<dbReference type="InterPro" id="IPR003107">
    <property type="entry name" value="HAT"/>
</dbReference>
<proteinExistence type="inferred from homology"/>
<dbReference type="PANTHER" id="PTHR13471">
    <property type="entry name" value="TETRATRICOPEPTIDE-LIKE HELICAL"/>
    <property type="match status" value="1"/>
</dbReference>
<dbReference type="PANTHER" id="PTHR13471:SF0">
    <property type="entry name" value="NUCLEAR EXOSOME REGULATOR NRDE2"/>
    <property type="match status" value="1"/>
</dbReference>
<dbReference type="GO" id="GO:1902369">
    <property type="term" value="P:negative regulation of RNA catabolic process"/>
    <property type="evidence" value="ECO:0007669"/>
    <property type="project" value="TreeGrafter"/>
</dbReference>
<evidence type="ECO:0000313" key="6">
    <source>
        <dbReference type="Proteomes" id="UP000825729"/>
    </source>
</evidence>
<evidence type="ECO:0000256" key="3">
    <source>
        <dbReference type="ARBA" id="ARBA00023242"/>
    </source>
</evidence>
<dbReference type="AlphaFoldDB" id="A0AAV7FBU7"/>
<dbReference type="GO" id="GO:0031048">
    <property type="term" value="P:regulatory ncRNA-mediated heterochromatin formation"/>
    <property type="evidence" value="ECO:0007669"/>
    <property type="project" value="TreeGrafter"/>
</dbReference>
<evidence type="ECO:0000256" key="4">
    <source>
        <dbReference type="SAM" id="MobiDB-lite"/>
    </source>
</evidence>
<feature type="region of interest" description="Disordered" evidence="4">
    <location>
        <begin position="1"/>
        <end position="33"/>
    </location>
</feature>
<reference evidence="5 6" key="1">
    <citation type="submission" date="2021-07" db="EMBL/GenBank/DDBJ databases">
        <title>The Aristolochia fimbriata genome: insights into angiosperm evolution, floral development and chemical biosynthesis.</title>
        <authorList>
            <person name="Jiao Y."/>
        </authorList>
    </citation>
    <scope>NUCLEOTIDE SEQUENCE [LARGE SCALE GENOMIC DNA]</scope>
    <source>
        <strain evidence="5">IBCAS-2021</strain>
        <tissue evidence="5">Leaf</tissue>
    </source>
</reference>
<protein>
    <recommendedName>
        <fullName evidence="7">Protein NRDE2 homolog</fullName>
    </recommendedName>
</protein>
<dbReference type="GO" id="GO:0071013">
    <property type="term" value="C:catalytic step 2 spliceosome"/>
    <property type="evidence" value="ECO:0007669"/>
    <property type="project" value="TreeGrafter"/>
</dbReference>
<keyword evidence="3" id="KW-0539">Nucleus</keyword>
<feature type="compositionally biased region" description="Basic residues" evidence="4">
    <location>
        <begin position="109"/>
        <end position="118"/>
    </location>
</feature>
<keyword evidence="6" id="KW-1185">Reference proteome</keyword>
<feature type="compositionally biased region" description="Polar residues" evidence="4">
    <location>
        <begin position="620"/>
        <end position="629"/>
    </location>
</feature>
<gene>
    <name evidence="5" type="ORF">H6P81_002153</name>
</gene>
<evidence type="ECO:0008006" key="7">
    <source>
        <dbReference type="Google" id="ProtNLM"/>
    </source>
</evidence>
<dbReference type="InterPro" id="IPR011990">
    <property type="entry name" value="TPR-like_helical_dom_sf"/>
</dbReference>
<comment type="similarity">
    <text evidence="2">Belongs to the NRDE2 family.</text>
</comment>
<organism evidence="5 6">
    <name type="scientific">Aristolochia fimbriata</name>
    <name type="common">White veined hardy Dutchman's pipe vine</name>
    <dbReference type="NCBI Taxonomy" id="158543"/>
    <lineage>
        <taxon>Eukaryota</taxon>
        <taxon>Viridiplantae</taxon>
        <taxon>Streptophyta</taxon>
        <taxon>Embryophyta</taxon>
        <taxon>Tracheophyta</taxon>
        <taxon>Spermatophyta</taxon>
        <taxon>Magnoliopsida</taxon>
        <taxon>Magnoliidae</taxon>
        <taxon>Piperales</taxon>
        <taxon>Aristolochiaceae</taxon>
        <taxon>Aristolochia</taxon>
    </lineage>
</organism>